<accession>A0ABV1YA55</accession>
<gene>
    <name evidence="1" type="ORF">NKI33_03495</name>
</gene>
<organism evidence="1 2">
    <name type="scientific">Mesorhizobium opportunistum</name>
    <dbReference type="NCBI Taxonomy" id="593909"/>
    <lineage>
        <taxon>Bacteria</taxon>
        <taxon>Pseudomonadati</taxon>
        <taxon>Pseudomonadota</taxon>
        <taxon>Alphaproteobacteria</taxon>
        <taxon>Hyphomicrobiales</taxon>
        <taxon>Phyllobacteriaceae</taxon>
        <taxon>Mesorhizobium</taxon>
    </lineage>
</organism>
<dbReference type="EMBL" id="JAMYPJ010000003">
    <property type="protein sequence ID" value="MER8932033.1"/>
    <property type="molecule type" value="Genomic_DNA"/>
</dbReference>
<proteinExistence type="predicted"/>
<dbReference type="Proteomes" id="UP001464387">
    <property type="component" value="Unassembled WGS sequence"/>
</dbReference>
<name>A0ABV1YA55_9HYPH</name>
<sequence length="52" mass="5570">MAGGRTDINTLPMLMKSPIWRAGKKLSKPAPDGLPVARNASISRFHLSAPIV</sequence>
<dbReference type="RefSeq" id="WP_287270502.1">
    <property type="nucleotide sequence ID" value="NZ_JAMYMY010000002.1"/>
</dbReference>
<keyword evidence="2" id="KW-1185">Reference proteome</keyword>
<evidence type="ECO:0000313" key="1">
    <source>
        <dbReference type="EMBL" id="MER8932033.1"/>
    </source>
</evidence>
<comment type="caution">
    <text evidence="1">The sequence shown here is derived from an EMBL/GenBank/DDBJ whole genome shotgun (WGS) entry which is preliminary data.</text>
</comment>
<evidence type="ECO:0000313" key="2">
    <source>
        <dbReference type="Proteomes" id="UP001464387"/>
    </source>
</evidence>
<reference evidence="1 2" key="1">
    <citation type="journal article" date="2024" name="Proc. Natl. Acad. Sci. U.S.A.">
        <title>The evolutionary genomics of adaptation to stress in wild rhizobium bacteria.</title>
        <authorList>
            <person name="Kehlet-Delgado H."/>
            <person name="Montoya A.P."/>
            <person name="Jensen K.T."/>
            <person name="Wendlandt C.E."/>
            <person name="Dexheimer C."/>
            <person name="Roberts M."/>
            <person name="Torres Martinez L."/>
            <person name="Friesen M.L."/>
            <person name="Griffitts J.S."/>
            <person name="Porter S.S."/>
        </authorList>
    </citation>
    <scope>NUCLEOTIDE SEQUENCE [LARGE SCALE GENOMIC DNA]</scope>
    <source>
        <strain evidence="1 2">M0729</strain>
    </source>
</reference>
<protein>
    <submittedName>
        <fullName evidence="1">Uncharacterized protein</fullName>
    </submittedName>
</protein>